<feature type="compositionally biased region" description="Polar residues" evidence="1">
    <location>
        <begin position="332"/>
        <end position="365"/>
    </location>
</feature>
<dbReference type="AlphaFoldDB" id="A0A2V2XCL1"/>
<accession>A0A2V2XCL1</accession>
<dbReference type="EMBL" id="PRFC01000017">
    <property type="protein sequence ID" value="PWV17659.1"/>
    <property type="molecule type" value="Genomic_DNA"/>
</dbReference>
<evidence type="ECO:0000313" key="4">
    <source>
        <dbReference type="Proteomes" id="UP000246078"/>
    </source>
</evidence>
<feature type="region of interest" description="Disordered" evidence="1">
    <location>
        <begin position="50"/>
        <end position="80"/>
    </location>
</feature>
<dbReference type="VEuPathDB" id="TriTrypDB:TcCLB.510693.210"/>
<dbReference type="VEuPathDB" id="TriTrypDB:TcYC6_0162090"/>
<dbReference type="VEuPathDB" id="TriTrypDB:TcBrA4_0173450"/>
<dbReference type="Pfam" id="PF01456">
    <property type="entry name" value="Mucin"/>
    <property type="match status" value="1"/>
</dbReference>
<dbReference type="VEuPathDB" id="TriTrypDB:BCY84_07734"/>
<feature type="compositionally biased region" description="Polar residues" evidence="1">
    <location>
        <begin position="731"/>
        <end position="754"/>
    </location>
</feature>
<gene>
    <name evidence="3" type="ORF">C3747_17g60</name>
</gene>
<evidence type="ECO:0000313" key="3">
    <source>
        <dbReference type="EMBL" id="PWV17659.1"/>
    </source>
</evidence>
<dbReference type="VEuPathDB" id="TriTrypDB:TcCLB.508359.70"/>
<dbReference type="VEuPathDB" id="TriTrypDB:C4B63_121g31"/>
<proteinExistence type="predicted"/>
<keyword evidence="2" id="KW-1133">Transmembrane helix</keyword>
<dbReference type="VEuPathDB" id="TriTrypDB:TCDM_11191"/>
<dbReference type="VEuPathDB" id="TriTrypDB:TcG_11267"/>
<evidence type="ECO:0000256" key="2">
    <source>
        <dbReference type="SAM" id="Phobius"/>
    </source>
</evidence>
<feature type="region of interest" description="Disordered" evidence="1">
    <location>
        <begin position="323"/>
        <end position="806"/>
    </location>
</feature>
<feature type="compositionally biased region" description="Low complexity" evidence="1">
    <location>
        <begin position="653"/>
        <end position="667"/>
    </location>
</feature>
<feature type="compositionally biased region" description="Low complexity" evidence="1">
    <location>
        <begin position="492"/>
        <end position="510"/>
    </location>
</feature>
<comment type="caution">
    <text evidence="3">The sequence shown here is derived from an EMBL/GenBank/DDBJ whole genome shotgun (WGS) entry which is preliminary data.</text>
</comment>
<dbReference type="VEuPathDB" id="TriTrypDB:TcG_13163"/>
<dbReference type="VEuPathDB" id="TriTrypDB:TcBrA4_0039430"/>
<dbReference type="VEuPathDB" id="TriTrypDB:TcCL_Unassigned05105"/>
<feature type="compositionally biased region" description="Polar residues" evidence="1">
    <location>
        <begin position="584"/>
        <end position="598"/>
    </location>
</feature>
<dbReference type="VEuPathDB" id="TriTrypDB:Tc_MARK_7533"/>
<dbReference type="VEuPathDB" id="TriTrypDB:ECC02_010937"/>
<dbReference type="VEuPathDB" id="TriTrypDB:TCSYLVIO_008060"/>
<keyword evidence="2" id="KW-0812">Transmembrane</keyword>
<feature type="compositionally biased region" description="Low complexity" evidence="1">
    <location>
        <begin position="62"/>
        <end position="76"/>
    </location>
</feature>
<dbReference type="VEuPathDB" id="TriTrypDB:TcCLB.506409.110"/>
<dbReference type="VEuPathDB" id="TriTrypDB:TcCL_ESM10391"/>
<dbReference type="InterPro" id="IPR000458">
    <property type="entry name" value="Tryp_mucin"/>
</dbReference>
<protein>
    <submittedName>
        <fullName evidence="3">Mucin-associated surface protein (MASP)</fullName>
    </submittedName>
</protein>
<feature type="compositionally biased region" description="Polar residues" evidence="1">
    <location>
        <begin position="608"/>
        <end position="622"/>
    </location>
</feature>
<dbReference type="VEuPathDB" id="TriTrypDB:Tc_MARK_5415"/>
<reference evidence="3 4" key="1">
    <citation type="journal article" date="2018" name="Microb. Genom.">
        <title>Expanding an expanded genome: long-read sequencing of Trypanosoma cruzi.</title>
        <authorList>
            <person name="Berna L."/>
            <person name="Rodriguez M."/>
            <person name="Chiribao M.L."/>
            <person name="Parodi-Talice A."/>
            <person name="Pita S."/>
            <person name="Rijo G."/>
            <person name="Alvarez-Valin F."/>
            <person name="Robello C."/>
        </authorList>
    </citation>
    <scope>NUCLEOTIDE SEQUENCE [LARGE SCALE GENOMIC DNA]</scope>
    <source>
        <strain evidence="3 4">TCC</strain>
    </source>
</reference>
<feature type="compositionally biased region" description="Basic and acidic residues" evidence="1">
    <location>
        <begin position="405"/>
        <end position="432"/>
    </location>
</feature>
<dbReference type="VEuPathDB" id="TriTrypDB:TcCLB.511063.130"/>
<dbReference type="VEuPathDB" id="TriTrypDB:TcCLB.413859.10"/>
<dbReference type="VEuPathDB" id="TriTrypDB:TcCLB.511233.130"/>
<dbReference type="VEuPathDB" id="TriTrypDB:C3747_17g60"/>
<dbReference type="VEuPathDB" id="TriTrypDB:TcCLB.511591.10"/>
<feature type="transmembrane region" description="Helical" evidence="2">
    <location>
        <begin position="169"/>
        <end position="192"/>
    </location>
</feature>
<feature type="compositionally biased region" description="Polar residues" evidence="1">
    <location>
        <begin position="672"/>
        <end position="695"/>
    </location>
</feature>
<organism evidence="3 4">
    <name type="scientific">Trypanosoma cruzi</name>
    <dbReference type="NCBI Taxonomy" id="5693"/>
    <lineage>
        <taxon>Eukaryota</taxon>
        <taxon>Discoba</taxon>
        <taxon>Euglenozoa</taxon>
        <taxon>Kinetoplastea</taxon>
        <taxon>Metakinetoplastina</taxon>
        <taxon>Trypanosomatida</taxon>
        <taxon>Trypanosomatidae</taxon>
        <taxon>Trypanosoma</taxon>
        <taxon>Schizotrypanum</taxon>
    </lineage>
</organism>
<feature type="compositionally biased region" description="Low complexity" evidence="1">
    <location>
        <begin position="783"/>
        <end position="799"/>
    </location>
</feature>
<dbReference type="Proteomes" id="UP000246078">
    <property type="component" value="Unassembled WGS sequence"/>
</dbReference>
<feature type="compositionally biased region" description="Basic and acidic residues" evidence="1">
    <location>
        <begin position="702"/>
        <end position="716"/>
    </location>
</feature>
<dbReference type="VEuPathDB" id="TriTrypDB:ECC02_006381"/>
<sequence length="830" mass="87157">MRVHARRARPGVPIVGEGLTCGCQNGATVFLTGASRAGCHRSRQSCRQATHAGSTNAGTRDGPGASATASSRTPRAADPPTDHGRLCLIHCGNVSVVGNMDCDCLGLPQPARRPVCEGILATFVRTALALLTRYYNSIQQQKNDNLLCDEYWLHFPWTNNSRGVRRSSFYCYFAFVLLCALHLLMCVCVPSVRGADTTDRSRRMCMRWSLVCRSCLLLPLPSVCWCCGRAVCVCVLPWIGVCVVRGVRRTVHAWLLPSPHVVCPLCVSAAPLVSPVSPCPSLCRSAPHHRTTTFTMMTTCRLLCALLVLALCCCPSVTAKPVAGKGGPSPPLTQSQGQGPAVNSSISNTHTNLEPGTPGAQNQTFKSDEGDAVGGPSAAQDGSEGNSLGVKKENAGVKTAVGDGLLEKKDDDEESPRRNEFGGSQEENKDQVEEVNESQELQDMRRKEHQPAQATQQVQQQQNPQLPSVESYGGSPVGGNGSLGSFSPGVASSSRNGGETGRTGSTSSTTVEKISKEDTVPERIQSEKAQTHNAKAADALKNGPQHYSSVPTKRAQNDNDVATSSADDLLSSGKQITVKEDSEASQTEELSTDTNTKLQEGGNAPPELSQSPAPETTTQHEVLNSVKEITVSKNTGASANLPDAPKGSNEVPASTATTMQSTSTGSQEAAATLSSNGTSSIQEEKPTGNNTTENVQLPDAAETEKRQSRDTAKDGESDGSTAAPPAGESDAATTTTPNNHDARSLNNNGNNTFTEEVDQKEAARKPKNAPESTDTAAAKSEVSATAINISTNTTKKTTTGDSSTAVSHTTSPLLLLLPVACAAAAAVVAA</sequence>
<evidence type="ECO:0000256" key="1">
    <source>
        <dbReference type="SAM" id="MobiDB-lite"/>
    </source>
</evidence>
<feature type="compositionally biased region" description="Basic and acidic residues" evidence="1">
    <location>
        <begin position="513"/>
        <end position="530"/>
    </location>
</feature>
<feature type="compositionally biased region" description="Low complexity" evidence="1">
    <location>
        <begin position="451"/>
        <end position="465"/>
    </location>
</feature>
<dbReference type="VEuPathDB" id="TriTrypDB:TcCL_ESM03742"/>
<keyword evidence="2" id="KW-0472">Membrane</keyword>
<dbReference type="VEuPathDB" id="TriTrypDB:TcG_11132"/>
<name>A0A2V2XCL1_TRYCR</name>